<dbReference type="Gene3D" id="3.30.2010.10">
    <property type="entry name" value="Metalloproteases ('zincins'), catalytic domain"/>
    <property type="match status" value="1"/>
</dbReference>
<keyword evidence="9" id="KW-1185">Reference proteome</keyword>
<keyword evidence="1 6" id="KW-0645">Protease</keyword>
<sequence>MSLCKSPLIGLKADSFRHPLDLEATTSLKQIPGLDMLVRNLLGPMAEQVFYVENIASSVLVGEKQLPDLHKLLLEACKILDIEPPQLYVRQHPAPNAYTFAMRGKQPFVVLHTSLIDILTPEEIQAVIAHELGHLKCDHSVYLTPVNLLVLAASAVPNIGAFMAQAIQAQLLEWVRCAEFTCDRAALLATQDPKVVMSVLMKLAGGSPTLAPQLNLDAFIDQARAYDDISKNEMGEMVKAARTAQLTHPVPVLRAREIDSWASSQEYQSLLQNHGQKYTSEVASKGGWRNW</sequence>
<dbReference type="EMBL" id="JACJQL010000002">
    <property type="protein sequence ID" value="MBD2250163.1"/>
    <property type="molecule type" value="Genomic_DNA"/>
</dbReference>
<feature type="domain" description="Peptidase M48" evidence="7">
    <location>
        <begin position="65"/>
        <end position="261"/>
    </location>
</feature>
<proteinExistence type="inferred from homology"/>
<comment type="caution">
    <text evidence="8">The sequence shown here is derived from an EMBL/GenBank/DDBJ whole genome shotgun (WGS) entry which is preliminary data.</text>
</comment>
<dbReference type="CDD" id="cd07325">
    <property type="entry name" value="M48_Ste24p_like"/>
    <property type="match status" value="1"/>
</dbReference>
<keyword evidence="3 6" id="KW-0378">Hydrolase</keyword>
<evidence type="ECO:0000313" key="8">
    <source>
        <dbReference type="EMBL" id="MBD2250163.1"/>
    </source>
</evidence>
<evidence type="ECO:0000256" key="5">
    <source>
        <dbReference type="ARBA" id="ARBA00023049"/>
    </source>
</evidence>
<evidence type="ECO:0000313" key="9">
    <source>
        <dbReference type="Proteomes" id="UP000621307"/>
    </source>
</evidence>
<keyword evidence="2" id="KW-0479">Metal-binding</keyword>
<evidence type="ECO:0000256" key="1">
    <source>
        <dbReference type="ARBA" id="ARBA00022670"/>
    </source>
</evidence>
<reference evidence="8 9" key="1">
    <citation type="journal article" date="2020" name="ISME J.">
        <title>Comparative genomics reveals insights into cyanobacterial evolution and habitat adaptation.</title>
        <authorList>
            <person name="Chen M.Y."/>
            <person name="Teng W.K."/>
            <person name="Zhao L."/>
            <person name="Hu C.X."/>
            <person name="Zhou Y.K."/>
            <person name="Han B.P."/>
            <person name="Song L.R."/>
            <person name="Shu W.S."/>
        </authorList>
    </citation>
    <scope>NUCLEOTIDE SEQUENCE [LARGE SCALE GENOMIC DNA]</scope>
    <source>
        <strain evidence="8 9">FACHB-3921</strain>
    </source>
</reference>
<keyword evidence="4 6" id="KW-0862">Zinc</keyword>
<dbReference type="Pfam" id="PF01435">
    <property type="entry name" value="Peptidase_M48"/>
    <property type="match status" value="1"/>
</dbReference>
<evidence type="ECO:0000256" key="6">
    <source>
        <dbReference type="RuleBase" id="RU003983"/>
    </source>
</evidence>
<evidence type="ECO:0000256" key="4">
    <source>
        <dbReference type="ARBA" id="ARBA00022833"/>
    </source>
</evidence>
<protein>
    <submittedName>
        <fullName evidence="8">M48 family metallopeptidase</fullName>
    </submittedName>
</protein>
<evidence type="ECO:0000256" key="2">
    <source>
        <dbReference type="ARBA" id="ARBA00022723"/>
    </source>
</evidence>
<comment type="similarity">
    <text evidence="6">Belongs to the peptidase M48 family.</text>
</comment>
<evidence type="ECO:0000259" key="7">
    <source>
        <dbReference type="Pfam" id="PF01435"/>
    </source>
</evidence>
<name>A0ABR8BB28_9NOSO</name>
<accession>A0ABR8BB28</accession>
<dbReference type="InterPro" id="IPR001915">
    <property type="entry name" value="Peptidase_M48"/>
</dbReference>
<keyword evidence="5 6" id="KW-0482">Metalloprotease</keyword>
<organism evidence="8 9">
    <name type="scientific">Nostoc parmelioides FACHB-3921</name>
    <dbReference type="NCBI Taxonomy" id="2692909"/>
    <lineage>
        <taxon>Bacteria</taxon>
        <taxon>Bacillati</taxon>
        <taxon>Cyanobacteriota</taxon>
        <taxon>Cyanophyceae</taxon>
        <taxon>Nostocales</taxon>
        <taxon>Nostocaceae</taxon>
        <taxon>Nostoc</taxon>
    </lineage>
</organism>
<comment type="cofactor">
    <cofactor evidence="6">
        <name>Zn(2+)</name>
        <dbReference type="ChEBI" id="CHEBI:29105"/>
    </cofactor>
    <text evidence="6">Binds 1 zinc ion per subunit.</text>
</comment>
<dbReference type="PANTHER" id="PTHR10120">
    <property type="entry name" value="CAAX PRENYL PROTEASE 1"/>
    <property type="match status" value="1"/>
</dbReference>
<gene>
    <name evidence="8" type="ORF">H6G14_02420</name>
</gene>
<evidence type="ECO:0000256" key="3">
    <source>
        <dbReference type="ARBA" id="ARBA00022801"/>
    </source>
</evidence>
<dbReference type="Proteomes" id="UP000621307">
    <property type="component" value="Unassembled WGS sequence"/>
</dbReference>
<dbReference type="RefSeq" id="WP_190565566.1">
    <property type="nucleotide sequence ID" value="NZ_JACJQL010000002.1"/>
</dbReference>